<dbReference type="PANTHER" id="PTHR18964">
    <property type="entry name" value="ROK (REPRESSOR, ORF, KINASE) FAMILY"/>
    <property type="match status" value="1"/>
</dbReference>
<dbReference type="Pfam" id="PF00480">
    <property type="entry name" value="ROK"/>
    <property type="match status" value="1"/>
</dbReference>
<dbReference type="PROSITE" id="PS01125">
    <property type="entry name" value="ROK"/>
    <property type="match status" value="1"/>
</dbReference>
<proteinExistence type="inferred from homology"/>
<dbReference type="InterPro" id="IPR049874">
    <property type="entry name" value="ROK_cs"/>
</dbReference>
<protein>
    <submittedName>
        <fullName evidence="2">Sugar kinase of the NBD/HSP70 family, may contain an N-terminal HTH domain</fullName>
    </submittedName>
</protein>
<evidence type="ECO:0000313" key="2">
    <source>
        <dbReference type="EMBL" id="SEG72214.1"/>
    </source>
</evidence>
<dbReference type="InterPro" id="IPR043129">
    <property type="entry name" value="ATPase_NBD"/>
</dbReference>
<dbReference type="PANTHER" id="PTHR18964:SF110">
    <property type="entry name" value="TRANSCRIPTIONAL REGULATOR, XYLR-RELATED"/>
    <property type="match status" value="1"/>
</dbReference>
<dbReference type="InterPro" id="IPR036390">
    <property type="entry name" value="WH_DNA-bd_sf"/>
</dbReference>
<dbReference type="RefSeq" id="WP_103935373.1">
    <property type="nucleotide sequence ID" value="NZ_FNVA01000011.1"/>
</dbReference>
<reference evidence="2 3" key="1">
    <citation type="submission" date="2016-10" db="EMBL/GenBank/DDBJ databases">
        <authorList>
            <person name="de Groot N.N."/>
        </authorList>
    </citation>
    <scope>NUCLEOTIDE SEQUENCE [LARGE SCALE GENOMIC DNA]</scope>
    <source>
        <strain evidence="2 3">DSM 22489</strain>
    </source>
</reference>
<dbReference type="SUPFAM" id="SSF46785">
    <property type="entry name" value="Winged helix' DNA-binding domain"/>
    <property type="match status" value="1"/>
</dbReference>
<dbReference type="Proteomes" id="UP000236728">
    <property type="component" value="Unassembled WGS sequence"/>
</dbReference>
<evidence type="ECO:0000313" key="3">
    <source>
        <dbReference type="Proteomes" id="UP000236728"/>
    </source>
</evidence>
<accession>A0A1H6CGX1</accession>
<name>A0A1H6CGX1_9BACT</name>
<keyword evidence="2" id="KW-0418">Kinase</keyword>
<dbReference type="Gene3D" id="3.30.420.40">
    <property type="match status" value="2"/>
</dbReference>
<dbReference type="GO" id="GO:0016301">
    <property type="term" value="F:kinase activity"/>
    <property type="evidence" value="ECO:0007669"/>
    <property type="project" value="UniProtKB-KW"/>
</dbReference>
<sequence length="420" mass="45420">MSSPPTNNSKQTRKSPVRHPIRAVRELAYVEVASTELTRDINRDLILEYVRSSQPVSRVDLARLSGLQPSTVSSIVEQLKEERWIKEGGAVTTARGRRPTMLALNDDLLILVADVRPTQAVLAVVDLNGRFLSRLVVPLATKVQRSIGAIADGMNVLRGQFPQKSFEGIGLSVQGRVEPQSNRLTLAPNLNWKNYDICGELSRRVGGLRVELENDANSCLLSELWFGHLDGLRNVVLIAISEGVGAAVLAEGRLISGRGGLAGEFGHICVDASGPLCGCGKHGCWEMFASSRAALRYYAELTGSTDKLTMSDLATLAVSKNPAALRALERQSEAIGRGLRMINAALSPEVILFAGDITTVWELSHSIIERECRAGLLTGSAPKLMSIGDGELALLRGAAAVVLQRHSGYYRSAHGKQQRD</sequence>
<dbReference type="OrthoDB" id="9796533at2"/>
<keyword evidence="3" id="KW-1185">Reference proteome</keyword>
<dbReference type="EMBL" id="FNVA01000011">
    <property type="protein sequence ID" value="SEG72214.1"/>
    <property type="molecule type" value="Genomic_DNA"/>
</dbReference>
<evidence type="ECO:0000256" key="1">
    <source>
        <dbReference type="ARBA" id="ARBA00006479"/>
    </source>
</evidence>
<organism evidence="2 3">
    <name type="scientific">Bryocella elongata</name>
    <dbReference type="NCBI Taxonomy" id="863522"/>
    <lineage>
        <taxon>Bacteria</taxon>
        <taxon>Pseudomonadati</taxon>
        <taxon>Acidobacteriota</taxon>
        <taxon>Terriglobia</taxon>
        <taxon>Terriglobales</taxon>
        <taxon>Acidobacteriaceae</taxon>
        <taxon>Bryocella</taxon>
    </lineage>
</organism>
<dbReference type="AlphaFoldDB" id="A0A1H6CGX1"/>
<dbReference type="InterPro" id="IPR036388">
    <property type="entry name" value="WH-like_DNA-bd_sf"/>
</dbReference>
<keyword evidence="2" id="KW-0808">Transferase</keyword>
<dbReference type="SUPFAM" id="SSF53067">
    <property type="entry name" value="Actin-like ATPase domain"/>
    <property type="match status" value="1"/>
</dbReference>
<comment type="similarity">
    <text evidence="1">Belongs to the ROK (NagC/XylR) family.</text>
</comment>
<dbReference type="Gene3D" id="1.10.10.10">
    <property type="entry name" value="Winged helix-like DNA-binding domain superfamily/Winged helix DNA-binding domain"/>
    <property type="match status" value="1"/>
</dbReference>
<dbReference type="InterPro" id="IPR000600">
    <property type="entry name" value="ROK"/>
</dbReference>
<gene>
    <name evidence="2" type="ORF">SAMN05421819_4546</name>
</gene>